<comment type="caution">
    <text evidence="1">The sequence shown here is derived from an EMBL/GenBank/DDBJ whole genome shotgun (WGS) entry which is preliminary data.</text>
</comment>
<dbReference type="RefSeq" id="WP_003924070.1">
    <property type="nucleotide sequence ID" value="NZ_AGVE01000017.1"/>
</dbReference>
<accession>G7CCC9</accession>
<reference evidence="1 2" key="1">
    <citation type="submission" date="2011-11" db="EMBL/GenBank/DDBJ databases">
        <authorList>
            <consortium name="Tuberculosis Structural Genomics Consortium"/>
            <person name="Ioerger T.R."/>
        </authorList>
    </citation>
    <scope>NUCLEOTIDE SEQUENCE [LARGE SCALE GENOMIC DNA]</scope>
    <source>
        <strain evidence="2">ATCC 19527 / DSM 44167 / CIP 105390 / JCM 6362 / NCTC 10409 / 316</strain>
    </source>
</reference>
<name>G7CCC9_MYCT3</name>
<keyword evidence="2" id="KW-1185">Reference proteome</keyword>
<evidence type="ECO:0000313" key="1">
    <source>
        <dbReference type="EMBL" id="EHI14392.1"/>
    </source>
</evidence>
<dbReference type="PATRIC" id="fig|1078020.3.peg.617"/>
<dbReference type="AlphaFoldDB" id="G7CCC9"/>
<dbReference type="EMBL" id="AGVE01000017">
    <property type="protein sequence ID" value="EHI14392.1"/>
    <property type="molecule type" value="Genomic_DNA"/>
</dbReference>
<dbReference type="Proteomes" id="UP000004915">
    <property type="component" value="Unassembled WGS sequence"/>
</dbReference>
<protein>
    <submittedName>
        <fullName evidence="1">Uncharacterized protein</fullName>
    </submittedName>
</protein>
<gene>
    <name evidence="1" type="ORF">KEK_03121</name>
</gene>
<proteinExistence type="predicted"/>
<evidence type="ECO:0000313" key="2">
    <source>
        <dbReference type="Proteomes" id="UP000004915"/>
    </source>
</evidence>
<sequence>MRNSPLRTGTCACRCNVCDKGHHCKNIGSGCRVK</sequence>
<organism evidence="1 2">
    <name type="scientific">Mycolicibacterium thermoresistibile (strain ATCC 19527 / DSM 44167 / CIP 105390 / JCM 6362 / NCTC 10409 / 316)</name>
    <name type="common">Mycobacterium thermoresistibile</name>
    <dbReference type="NCBI Taxonomy" id="1078020"/>
    <lineage>
        <taxon>Bacteria</taxon>
        <taxon>Bacillati</taxon>
        <taxon>Actinomycetota</taxon>
        <taxon>Actinomycetes</taxon>
        <taxon>Mycobacteriales</taxon>
        <taxon>Mycobacteriaceae</taxon>
        <taxon>Mycolicibacterium</taxon>
    </lineage>
</organism>